<dbReference type="AlphaFoldDB" id="A0A7G2DZ99"/>
<dbReference type="Proteomes" id="UP000516314">
    <property type="component" value="Chromosome 1"/>
</dbReference>
<accession>A0A7G2DZ99</accession>
<feature type="region of interest" description="Disordered" evidence="1">
    <location>
        <begin position="1"/>
        <end position="87"/>
    </location>
</feature>
<dbReference type="EMBL" id="LR881466">
    <property type="protein sequence ID" value="CAD5314463.1"/>
    <property type="molecule type" value="Genomic_DNA"/>
</dbReference>
<feature type="compositionally biased region" description="Polar residues" evidence="1">
    <location>
        <begin position="78"/>
        <end position="87"/>
    </location>
</feature>
<gene>
    <name evidence="2" type="ORF">AT9943_LOCUS2898</name>
</gene>
<evidence type="ECO:0000313" key="2">
    <source>
        <dbReference type="EMBL" id="CAD5314463.1"/>
    </source>
</evidence>
<evidence type="ECO:0000256" key="1">
    <source>
        <dbReference type="SAM" id="MobiDB-lite"/>
    </source>
</evidence>
<reference evidence="2 3" key="1">
    <citation type="submission" date="2020-09" db="EMBL/GenBank/DDBJ databases">
        <authorList>
            <person name="Ashkenazy H."/>
        </authorList>
    </citation>
    <scope>NUCLEOTIDE SEQUENCE [LARGE SCALE GENOMIC DNA]</scope>
    <source>
        <strain evidence="3">cv. Cdm-0</strain>
    </source>
</reference>
<protein>
    <submittedName>
        <fullName evidence="2">(thale cress) hypothetical protein</fullName>
    </submittedName>
</protein>
<organism evidence="2 3">
    <name type="scientific">Arabidopsis thaliana</name>
    <name type="common">Mouse-ear cress</name>
    <dbReference type="NCBI Taxonomy" id="3702"/>
    <lineage>
        <taxon>Eukaryota</taxon>
        <taxon>Viridiplantae</taxon>
        <taxon>Streptophyta</taxon>
        <taxon>Embryophyta</taxon>
        <taxon>Tracheophyta</taxon>
        <taxon>Spermatophyta</taxon>
        <taxon>Magnoliopsida</taxon>
        <taxon>eudicotyledons</taxon>
        <taxon>Gunneridae</taxon>
        <taxon>Pentapetalae</taxon>
        <taxon>rosids</taxon>
        <taxon>malvids</taxon>
        <taxon>Brassicales</taxon>
        <taxon>Brassicaceae</taxon>
        <taxon>Camelineae</taxon>
        <taxon>Arabidopsis</taxon>
    </lineage>
</organism>
<proteinExistence type="predicted"/>
<sequence length="87" mass="9425">MMKNLNVIDPMGAVENPKPFKGVMKRLGRGVSDRTGPSSVDEMAPLSEDVRRDSEMDAGDLFGSYTSTESDPSEVSDDQTAVVTSRE</sequence>
<name>A0A7G2DZ99_ARATH</name>
<evidence type="ECO:0000313" key="3">
    <source>
        <dbReference type="Proteomes" id="UP000516314"/>
    </source>
</evidence>